<protein>
    <recommendedName>
        <fullName evidence="2">carbonic anhydrase</fullName>
        <ecNumber evidence="2">4.2.1.1</ecNumber>
    </recommendedName>
</protein>
<dbReference type="RefSeq" id="WP_035927131.1">
    <property type="nucleotide sequence ID" value="NZ_JSUH01000008.1"/>
</dbReference>
<dbReference type="GO" id="GO:0004089">
    <property type="term" value="F:carbonate dehydratase activity"/>
    <property type="evidence" value="ECO:0007669"/>
    <property type="project" value="UniProtKB-EC"/>
</dbReference>
<dbReference type="InterPro" id="IPR001765">
    <property type="entry name" value="Carbonic_anhydrase"/>
</dbReference>
<dbReference type="PANTHER" id="PTHR11002">
    <property type="entry name" value="CARBONIC ANHYDRASE"/>
    <property type="match status" value="1"/>
</dbReference>
<dbReference type="GO" id="GO:0008270">
    <property type="term" value="F:zinc ion binding"/>
    <property type="evidence" value="ECO:0007669"/>
    <property type="project" value="InterPro"/>
</dbReference>
<dbReference type="Gene3D" id="3.40.1050.10">
    <property type="entry name" value="Carbonic anhydrase"/>
    <property type="match status" value="1"/>
</dbReference>
<dbReference type="SMART" id="SM00947">
    <property type="entry name" value="Pro_CA"/>
    <property type="match status" value="1"/>
</dbReference>
<evidence type="ECO:0000256" key="8">
    <source>
        <dbReference type="PIRSR" id="PIRSR601765-1"/>
    </source>
</evidence>
<accession>A0A0A6VS08</accession>
<sequence>MTPDTRPDDTSPRTPAAAWQRLREGNARFVAGESMHPNQDASRRQSVAGGQNPFAVIFGCSDSRLAAEIIFDLGLGDAFVVRTAGQVIDDAVLGSIEYSVANLGTPLIMVLGHDSCGAVTAAHSVAGSGQMPRGFQRDLIERIMPSVLETQRHGHQDVNAAVVEHTKQTASRLMEQSRVIADAVSNGEVAVVGVFYHLEDGEAELVHGHGTWLPAR</sequence>
<comment type="caution">
    <text evidence="9">The sequence shown here is derived from an EMBL/GenBank/DDBJ whole genome shotgun (WGS) entry which is preliminary data.</text>
</comment>
<evidence type="ECO:0000256" key="3">
    <source>
        <dbReference type="ARBA" id="ARBA00022723"/>
    </source>
</evidence>
<evidence type="ECO:0000313" key="10">
    <source>
        <dbReference type="Proteomes" id="UP000030466"/>
    </source>
</evidence>
<dbReference type="OrthoDB" id="9797527at2"/>
<evidence type="ECO:0000256" key="4">
    <source>
        <dbReference type="ARBA" id="ARBA00022833"/>
    </source>
</evidence>
<name>A0A0A6VS08_KOCRO</name>
<evidence type="ECO:0000256" key="5">
    <source>
        <dbReference type="ARBA" id="ARBA00023239"/>
    </source>
</evidence>
<proteinExistence type="inferred from homology"/>
<evidence type="ECO:0000256" key="2">
    <source>
        <dbReference type="ARBA" id="ARBA00012925"/>
    </source>
</evidence>
<gene>
    <name evidence="9" type="ORF">GY22_10560</name>
</gene>
<evidence type="ECO:0000256" key="6">
    <source>
        <dbReference type="ARBA" id="ARBA00024993"/>
    </source>
</evidence>
<dbReference type="AlphaFoldDB" id="A0A0A6VS08"/>
<keyword evidence="5" id="KW-0456">Lyase</keyword>
<comment type="catalytic activity">
    <reaction evidence="7">
        <text>hydrogencarbonate + H(+) = CO2 + H2O</text>
        <dbReference type="Rhea" id="RHEA:10748"/>
        <dbReference type="ChEBI" id="CHEBI:15377"/>
        <dbReference type="ChEBI" id="CHEBI:15378"/>
        <dbReference type="ChEBI" id="CHEBI:16526"/>
        <dbReference type="ChEBI" id="CHEBI:17544"/>
        <dbReference type="EC" id="4.2.1.1"/>
    </reaction>
</comment>
<organism evidence="9 10">
    <name type="scientific">Kocuria rosea subsp. polaris</name>
    <dbReference type="NCBI Taxonomy" id="136273"/>
    <lineage>
        <taxon>Bacteria</taxon>
        <taxon>Bacillati</taxon>
        <taxon>Actinomycetota</taxon>
        <taxon>Actinomycetes</taxon>
        <taxon>Micrococcales</taxon>
        <taxon>Micrococcaceae</taxon>
        <taxon>Kocuria</taxon>
    </lineage>
</organism>
<dbReference type="EC" id="4.2.1.1" evidence="2"/>
<dbReference type="InterPro" id="IPR015892">
    <property type="entry name" value="Carbonic_anhydrase_CS"/>
</dbReference>
<feature type="binding site" evidence="8">
    <location>
        <position position="116"/>
    </location>
    <ligand>
        <name>Zn(2+)</name>
        <dbReference type="ChEBI" id="CHEBI:29105"/>
    </ligand>
</feature>
<dbReference type="PANTHER" id="PTHR11002:SF79">
    <property type="entry name" value="CARBONIC ANHYDRASE 2"/>
    <property type="match status" value="1"/>
</dbReference>
<keyword evidence="3 8" id="KW-0479">Metal-binding</keyword>
<keyword evidence="10" id="KW-1185">Reference proteome</keyword>
<dbReference type="CDD" id="cd03378">
    <property type="entry name" value="beta_CA_cladeC"/>
    <property type="match status" value="1"/>
</dbReference>
<dbReference type="Proteomes" id="UP000030466">
    <property type="component" value="Unassembled WGS sequence"/>
</dbReference>
<dbReference type="PROSITE" id="PS00704">
    <property type="entry name" value="PROK_CO2_ANHYDRASE_1"/>
    <property type="match status" value="1"/>
</dbReference>
<feature type="binding site" evidence="8">
    <location>
        <position position="113"/>
    </location>
    <ligand>
        <name>Zn(2+)</name>
        <dbReference type="ChEBI" id="CHEBI:29105"/>
    </ligand>
</feature>
<dbReference type="GO" id="GO:0015976">
    <property type="term" value="P:carbon utilization"/>
    <property type="evidence" value="ECO:0007669"/>
    <property type="project" value="InterPro"/>
</dbReference>
<comment type="function">
    <text evidence="6">Catalyzes the reversible hydration of carbon dioxide to form bicarbonate.</text>
</comment>
<comment type="similarity">
    <text evidence="1">Belongs to the beta-class carbonic anhydrase family.</text>
</comment>
<feature type="binding site" evidence="8">
    <location>
        <position position="62"/>
    </location>
    <ligand>
        <name>Zn(2+)</name>
        <dbReference type="ChEBI" id="CHEBI:29105"/>
    </ligand>
</feature>
<dbReference type="SUPFAM" id="SSF53056">
    <property type="entry name" value="beta-carbonic anhydrase, cab"/>
    <property type="match status" value="1"/>
</dbReference>
<comment type="cofactor">
    <cofactor evidence="8">
        <name>Zn(2+)</name>
        <dbReference type="ChEBI" id="CHEBI:29105"/>
    </cofactor>
    <text evidence="8">Binds 1 zinc ion per subunit.</text>
</comment>
<reference evidence="9 10" key="1">
    <citation type="journal article" date="2003" name="Int. J. Syst. Evol. Microbiol.">
        <title>Kocuria polaris sp. nov., an orange-pigmented psychrophilic bacterium isolated from an Antarctic cyanobacterial mat sample.</title>
        <authorList>
            <person name="Reddy G.S."/>
            <person name="Prakash J.S."/>
            <person name="Prabahar V."/>
            <person name="Matsumoto G.I."/>
            <person name="Stackebrandt E."/>
            <person name="Shivaji S."/>
        </authorList>
    </citation>
    <scope>NUCLEOTIDE SEQUENCE [LARGE SCALE GENOMIC DNA]</scope>
    <source>
        <strain evidence="9 10">CMS 76or</strain>
    </source>
</reference>
<dbReference type="Pfam" id="PF00484">
    <property type="entry name" value="Pro_CA"/>
    <property type="match status" value="1"/>
</dbReference>
<dbReference type="InterPro" id="IPR036874">
    <property type="entry name" value="Carbonic_anhydrase_sf"/>
</dbReference>
<dbReference type="FunFam" id="3.40.1050.10:FF:000006">
    <property type="entry name" value="Carbonic anhydrase"/>
    <property type="match status" value="1"/>
</dbReference>
<evidence type="ECO:0000313" key="9">
    <source>
        <dbReference type="EMBL" id="KHD97421.1"/>
    </source>
</evidence>
<dbReference type="EMBL" id="JSUH01000008">
    <property type="protein sequence ID" value="KHD97421.1"/>
    <property type="molecule type" value="Genomic_DNA"/>
</dbReference>
<keyword evidence="4 8" id="KW-0862">Zinc</keyword>
<evidence type="ECO:0000256" key="1">
    <source>
        <dbReference type="ARBA" id="ARBA00006217"/>
    </source>
</evidence>
<evidence type="ECO:0000256" key="7">
    <source>
        <dbReference type="ARBA" id="ARBA00048348"/>
    </source>
</evidence>
<feature type="binding site" evidence="8">
    <location>
        <position position="60"/>
    </location>
    <ligand>
        <name>Zn(2+)</name>
        <dbReference type="ChEBI" id="CHEBI:29105"/>
    </ligand>
</feature>